<proteinExistence type="predicted"/>
<reference evidence="1 2" key="1">
    <citation type="submission" date="2017-06" db="EMBL/GenBank/DDBJ databases">
        <title>Ant-infecting Ophiocordyceps genomes reveal a high diversity of potential behavioral manipulation genes and a possible major role for enterotoxins.</title>
        <authorList>
            <person name="De Bekker C."/>
            <person name="Evans H.C."/>
            <person name="Brachmann A."/>
            <person name="Hughes D.P."/>
        </authorList>
    </citation>
    <scope>NUCLEOTIDE SEQUENCE [LARGE SCALE GENOMIC DNA]</scope>
    <source>
        <strain evidence="1 2">Map64</strain>
    </source>
</reference>
<gene>
    <name evidence="1" type="ORF">CDD81_1362</name>
</gene>
<dbReference type="AlphaFoldDB" id="A0A2C5XZ27"/>
<evidence type="ECO:0000313" key="2">
    <source>
        <dbReference type="Proteomes" id="UP000226192"/>
    </source>
</evidence>
<evidence type="ECO:0000313" key="1">
    <source>
        <dbReference type="EMBL" id="PHH60676.1"/>
    </source>
</evidence>
<dbReference type="EMBL" id="NJET01000134">
    <property type="protein sequence ID" value="PHH60676.1"/>
    <property type="molecule type" value="Genomic_DNA"/>
</dbReference>
<name>A0A2C5XZ27_9HYPO</name>
<organism evidence="1 2">
    <name type="scientific">Ophiocordyceps australis</name>
    <dbReference type="NCBI Taxonomy" id="1399860"/>
    <lineage>
        <taxon>Eukaryota</taxon>
        <taxon>Fungi</taxon>
        <taxon>Dikarya</taxon>
        <taxon>Ascomycota</taxon>
        <taxon>Pezizomycotina</taxon>
        <taxon>Sordariomycetes</taxon>
        <taxon>Hypocreomycetidae</taxon>
        <taxon>Hypocreales</taxon>
        <taxon>Ophiocordycipitaceae</taxon>
        <taxon>Ophiocordyceps</taxon>
    </lineage>
</organism>
<protein>
    <submittedName>
        <fullName evidence="1">Uncharacterized protein</fullName>
    </submittedName>
</protein>
<accession>A0A2C5XZ27</accession>
<comment type="caution">
    <text evidence="1">The sequence shown here is derived from an EMBL/GenBank/DDBJ whole genome shotgun (WGS) entry which is preliminary data.</text>
</comment>
<sequence>MDQRIEDYSERLLGFGLAGLELFVGSAQHHLAAGLIPEMAGQAALGPKDSVEAPVDPKTQHCSEGHCFGFVEPVGLDLFADPIRHHLAAGLILEMAGVTALGPKGSVEAPVQYYEGQYLDLVEPAGLELFAGSALHHLAAGLIPEMVVQAALGPKGFVWVPKDQEMWDCFEGSQLGPGLECLELFAGSAVKTALVSESFVGALKDPRIWEYLDLNHFG</sequence>
<keyword evidence="2" id="KW-1185">Reference proteome</keyword>
<dbReference type="Proteomes" id="UP000226192">
    <property type="component" value="Unassembled WGS sequence"/>
</dbReference>